<comment type="caution">
    <text evidence="1">The sequence shown here is derived from an EMBL/GenBank/DDBJ whole genome shotgun (WGS) entry which is preliminary data.</text>
</comment>
<protein>
    <submittedName>
        <fullName evidence="1">Uncharacterized protein</fullName>
    </submittedName>
</protein>
<organism evidence="1 2">
    <name type="scientific">Blautia obeum</name>
    <dbReference type="NCBI Taxonomy" id="40520"/>
    <lineage>
        <taxon>Bacteria</taxon>
        <taxon>Bacillati</taxon>
        <taxon>Bacillota</taxon>
        <taxon>Clostridia</taxon>
        <taxon>Lachnospirales</taxon>
        <taxon>Lachnospiraceae</taxon>
        <taxon>Blautia</taxon>
    </lineage>
</organism>
<name>A0A414SK81_9FIRM</name>
<gene>
    <name evidence="1" type="ORF">DW272_01955</name>
</gene>
<sequence>MLKIGDTVKVIRITNTGELIPIGTICTVLEVRKELDGKYYYGIGDNRFYSKSVNGYYLENELEKGHLEWIKE</sequence>
<evidence type="ECO:0000313" key="1">
    <source>
        <dbReference type="EMBL" id="RHG19992.1"/>
    </source>
</evidence>
<proteinExistence type="predicted"/>
<dbReference type="EMBL" id="QRHZ01000001">
    <property type="protein sequence ID" value="RHG19992.1"/>
    <property type="molecule type" value="Genomic_DNA"/>
</dbReference>
<dbReference type="RefSeq" id="WP_118197314.1">
    <property type="nucleotide sequence ID" value="NZ_QRHZ01000001.1"/>
</dbReference>
<accession>A0A414SK81</accession>
<dbReference type="AlphaFoldDB" id="A0A414SK81"/>
<dbReference type="Proteomes" id="UP000284220">
    <property type="component" value="Unassembled WGS sequence"/>
</dbReference>
<reference evidence="1 2" key="1">
    <citation type="submission" date="2018-08" db="EMBL/GenBank/DDBJ databases">
        <title>A genome reference for cultivated species of the human gut microbiota.</title>
        <authorList>
            <person name="Zou Y."/>
            <person name="Xue W."/>
            <person name="Luo G."/>
        </authorList>
    </citation>
    <scope>NUCLEOTIDE SEQUENCE [LARGE SCALE GENOMIC DNA]</scope>
    <source>
        <strain evidence="1 2">AM22-9LB</strain>
    </source>
</reference>
<evidence type="ECO:0000313" key="2">
    <source>
        <dbReference type="Proteomes" id="UP000284220"/>
    </source>
</evidence>